<evidence type="ECO:0000313" key="1">
    <source>
        <dbReference type="EMBL" id="QEH94818.1"/>
    </source>
</evidence>
<dbReference type="EMBL" id="CP043032">
    <property type="protein sequence ID" value="QEH94818.1"/>
    <property type="molecule type" value="Genomic_DNA"/>
</dbReference>
<reference evidence="1 2" key="1">
    <citation type="submission" date="2019-08" db="EMBL/GenBank/DDBJ databases">
        <title>Dermacoccus abyssi strain HZAU 226, whole genome Nanopore sequencing project.</title>
        <authorList>
            <person name="Guo A."/>
            <person name="Zhang X."/>
            <person name="Ruan Y."/>
            <person name="Liu W."/>
            <person name="Chen Q."/>
            <person name="Gu L."/>
        </authorList>
    </citation>
    <scope>NUCLEOTIDE SEQUENCE [LARGE SCALE GENOMIC DNA]</scope>
    <source>
        <strain evidence="1 2">HZAU 226</strain>
        <plasmid evidence="1 2">unnamed</plasmid>
    </source>
</reference>
<sequence length="69" mass="7480">MSTVTASDIRTHVIEPTCGEHFTAEELDAIEDAVLDAAPLSTWHLAGTQYTSSVLSVDEFWGVVEKTTV</sequence>
<accession>A0ABX5ZE10</accession>
<gene>
    <name evidence="1" type="ORF">FV141_14440</name>
</gene>
<organism evidence="1 2">
    <name type="scientific">Dermacoccus abyssi</name>
    <dbReference type="NCBI Taxonomy" id="322596"/>
    <lineage>
        <taxon>Bacteria</taxon>
        <taxon>Bacillati</taxon>
        <taxon>Actinomycetota</taxon>
        <taxon>Actinomycetes</taxon>
        <taxon>Micrococcales</taxon>
        <taxon>Dermacoccaceae</taxon>
        <taxon>Dermacoccus</taxon>
    </lineage>
</organism>
<evidence type="ECO:0000313" key="2">
    <source>
        <dbReference type="Proteomes" id="UP000323565"/>
    </source>
</evidence>
<name>A0ABX5ZE10_9MICO</name>
<protein>
    <submittedName>
        <fullName evidence="1">Uncharacterized protein</fullName>
    </submittedName>
</protein>
<keyword evidence="1" id="KW-0614">Plasmid</keyword>
<geneLocation type="plasmid" evidence="1 2">
    <name>unnamed</name>
</geneLocation>
<proteinExistence type="predicted"/>
<dbReference type="Proteomes" id="UP000323565">
    <property type="component" value="Plasmid unnamed"/>
</dbReference>
<keyword evidence="2" id="KW-1185">Reference proteome</keyword>